<dbReference type="EMBL" id="CAJVCH010570342">
    <property type="protein sequence ID" value="CAG7834705.1"/>
    <property type="molecule type" value="Genomic_DNA"/>
</dbReference>
<proteinExistence type="predicted"/>
<dbReference type="AlphaFoldDB" id="A0A8J2PS75"/>
<evidence type="ECO:0000313" key="2">
    <source>
        <dbReference type="Proteomes" id="UP000708208"/>
    </source>
</evidence>
<name>A0A8J2PS75_9HEXA</name>
<protein>
    <submittedName>
        <fullName evidence="1">Uncharacterized protein</fullName>
    </submittedName>
</protein>
<comment type="caution">
    <text evidence="1">The sequence shown here is derived from an EMBL/GenBank/DDBJ whole genome shotgun (WGS) entry which is preliminary data.</text>
</comment>
<reference evidence="1" key="1">
    <citation type="submission" date="2021-06" db="EMBL/GenBank/DDBJ databases">
        <authorList>
            <person name="Hodson N. C."/>
            <person name="Mongue J. A."/>
            <person name="Jaron S. K."/>
        </authorList>
    </citation>
    <scope>NUCLEOTIDE SEQUENCE</scope>
</reference>
<keyword evidence="2" id="KW-1185">Reference proteome</keyword>
<sequence>MEPKNFARIITPGYLVLGILASTASVFAKIEISSPATEKLGGLKLVIDNAIYSFTTDVCSGGVFFKDPVLVEFECIHGYYLARPNGCSMEGSYIAGGSNYACQKSNAPDLIQAFIPVTNPMHPLDHTIALYDEPDTLKNFRRYTVDEIKGSKNEDSYSPVGAIVTNSQKSQKVNIGSLCYEGKTRKAGYAHMGKLRINIKTDDPKNRKITPGCNIDSLIFPWGDESSYNFSPGSTDSELFGREKMAALPKPLELSEAASLKNKFEIWGGLAYCLQANITATADGSFKMEGVQPSIESLKMFCPMSKIVREKRQFQSMFGGRGAPWRSSFHGGQAPMMGGHSPYMGMGGGRWG</sequence>
<gene>
    <name evidence="1" type="ORF">AFUS01_LOCUS44179</name>
</gene>
<dbReference type="Proteomes" id="UP000708208">
    <property type="component" value="Unassembled WGS sequence"/>
</dbReference>
<evidence type="ECO:0000313" key="1">
    <source>
        <dbReference type="EMBL" id="CAG7834705.1"/>
    </source>
</evidence>
<accession>A0A8J2PS75</accession>
<organism evidence="1 2">
    <name type="scientific">Allacma fusca</name>
    <dbReference type="NCBI Taxonomy" id="39272"/>
    <lineage>
        <taxon>Eukaryota</taxon>
        <taxon>Metazoa</taxon>
        <taxon>Ecdysozoa</taxon>
        <taxon>Arthropoda</taxon>
        <taxon>Hexapoda</taxon>
        <taxon>Collembola</taxon>
        <taxon>Symphypleona</taxon>
        <taxon>Sminthuridae</taxon>
        <taxon>Allacma</taxon>
    </lineage>
</organism>
<dbReference type="OrthoDB" id="8296054at2759"/>